<reference evidence="2" key="1">
    <citation type="submission" date="2021-03" db="EMBL/GenBank/DDBJ databases">
        <title>Draft genome sequence of rust myrtle Austropuccinia psidii MF-1, a brazilian biotype.</title>
        <authorList>
            <person name="Quecine M.C."/>
            <person name="Pachon D.M.R."/>
            <person name="Bonatelli M.L."/>
            <person name="Correr F.H."/>
            <person name="Franceschini L.M."/>
            <person name="Leite T.F."/>
            <person name="Margarido G.R.A."/>
            <person name="Almeida C.A."/>
            <person name="Ferrarezi J.A."/>
            <person name="Labate C.A."/>
        </authorList>
    </citation>
    <scope>NUCLEOTIDE SEQUENCE</scope>
    <source>
        <strain evidence="2">MF-1</strain>
    </source>
</reference>
<dbReference type="AlphaFoldDB" id="A0A9Q3CB32"/>
<organism evidence="2 3">
    <name type="scientific">Austropuccinia psidii MF-1</name>
    <dbReference type="NCBI Taxonomy" id="1389203"/>
    <lineage>
        <taxon>Eukaryota</taxon>
        <taxon>Fungi</taxon>
        <taxon>Dikarya</taxon>
        <taxon>Basidiomycota</taxon>
        <taxon>Pucciniomycotina</taxon>
        <taxon>Pucciniomycetes</taxon>
        <taxon>Pucciniales</taxon>
        <taxon>Sphaerophragmiaceae</taxon>
        <taxon>Austropuccinia</taxon>
    </lineage>
</organism>
<feature type="compositionally biased region" description="Low complexity" evidence="1">
    <location>
        <begin position="98"/>
        <end position="121"/>
    </location>
</feature>
<name>A0A9Q3CB32_9BASI</name>
<comment type="caution">
    <text evidence="2">The sequence shown here is derived from an EMBL/GenBank/DDBJ whole genome shotgun (WGS) entry which is preliminary data.</text>
</comment>
<protein>
    <submittedName>
        <fullName evidence="2">Uncharacterized protein</fullName>
    </submittedName>
</protein>
<evidence type="ECO:0000313" key="3">
    <source>
        <dbReference type="Proteomes" id="UP000765509"/>
    </source>
</evidence>
<dbReference type="EMBL" id="AVOT02006042">
    <property type="protein sequence ID" value="MBW0480619.1"/>
    <property type="molecule type" value="Genomic_DNA"/>
</dbReference>
<keyword evidence="3" id="KW-1185">Reference proteome</keyword>
<evidence type="ECO:0000313" key="2">
    <source>
        <dbReference type="EMBL" id="MBW0480619.1"/>
    </source>
</evidence>
<accession>A0A9Q3CB32</accession>
<feature type="region of interest" description="Disordered" evidence="1">
    <location>
        <begin position="93"/>
        <end position="135"/>
    </location>
</feature>
<proteinExistence type="predicted"/>
<sequence length="188" mass="20673">MFLPFLTQTHLVQRIAIDNIKTRISEEETSGVANTDGLVDITEGAAAGFLLRSIKQDSSLRSLVQNLYDIKTFTIKRAIKQLLAEHGRQTSGDGDIILNVNNSNNNQQNNKNNEPKLNSTNQVEEDSLSSVSDNKVDGSNGFLTVENDDYLNVVSDSKQTNRPVLVSGVSTSTVCNYNLLIDPKTVKM</sequence>
<dbReference type="Proteomes" id="UP000765509">
    <property type="component" value="Unassembled WGS sequence"/>
</dbReference>
<evidence type="ECO:0000256" key="1">
    <source>
        <dbReference type="SAM" id="MobiDB-lite"/>
    </source>
</evidence>
<gene>
    <name evidence="2" type="ORF">O181_020334</name>
</gene>